<comment type="caution">
    <text evidence="3">The sequence shown here is derived from an EMBL/GenBank/DDBJ whole genome shotgun (WGS) entry which is preliminary data.</text>
</comment>
<dbReference type="PROSITE" id="PS51375">
    <property type="entry name" value="PPR"/>
    <property type="match status" value="1"/>
</dbReference>
<evidence type="ECO:0000256" key="1">
    <source>
        <dbReference type="ARBA" id="ARBA00022737"/>
    </source>
</evidence>
<evidence type="ECO:0000313" key="3">
    <source>
        <dbReference type="EMBL" id="KAF8413478.1"/>
    </source>
</evidence>
<dbReference type="Gene3D" id="1.25.40.10">
    <property type="entry name" value="Tetratricopeptide repeat domain"/>
    <property type="match status" value="1"/>
</dbReference>
<proteinExistence type="predicted"/>
<evidence type="ECO:0008006" key="5">
    <source>
        <dbReference type="Google" id="ProtNLM"/>
    </source>
</evidence>
<evidence type="ECO:0000256" key="2">
    <source>
        <dbReference type="PROSITE-ProRule" id="PRU00708"/>
    </source>
</evidence>
<dbReference type="InterPro" id="IPR002885">
    <property type="entry name" value="PPR_rpt"/>
</dbReference>
<dbReference type="PANTHER" id="PTHR47926">
    <property type="entry name" value="PENTATRICOPEPTIDE REPEAT-CONTAINING PROTEIN"/>
    <property type="match status" value="1"/>
</dbReference>
<dbReference type="NCBIfam" id="TIGR00756">
    <property type="entry name" value="PPR"/>
    <property type="match status" value="1"/>
</dbReference>
<dbReference type="EMBL" id="JABCRI010000001">
    <property type="protein sequence ID" value="KAF8413478.1"/>
    <property type="molecule type" value="Genomic_DNA"/>
</dbReference>
<dbReference type="Pfam" id="PF13041">
    <property type="entry name" value="PPR_2"/>
    <property type="match status" value="1"/>
</dbReference>
<accession>A0A835DS20</accession>
<protein>
    <recommendedName>
        <fullName evidence="5">Pentatricopeptide repeat-containing protein</fullName>
    </recommendedName>
</protein>
<dbReference type="InterPro" id="IPR046960">
    <property type="entry name" value="PPR_At4g14850-like_plant"/>
</dbReference>
<organism evidence="3 4">
    <name type="scientific">Tetracentron sinense</name>
    <name type="common">Spur-leaf</name>
    <dbReference type="NCBI Taxonomy" id="13715"/>
    <lineage>
        <taxon>Eukaryota</taxon>
        <taxon>Viridiplantae</taxon>
        <taxon>Streptophyta</taxon>
        <taxon>Embryophyta</taxon>
        <taxon>Tracheophyta</taxon>
        <taxon>Spermatophyta</taxon>
        <taxon>Magnoliopsida</taxon>
        <taxon>Trochodendrales</taxon>
        <taxon>Trochodendraceae</taxon>
        <taxon>Tetracentron</taxon>
    </lineage>
</organism>
<dbReference type="GO" id="GO:0009451">
    <property type="term" value="P:RNA modification"/>
    <property type="evidence" value="ECO:0007669"/>
    <property type="project" value="InterPro"/>
</dbReference>
<reference evidence="3 4" key="1">
    <citation type="submission" date="2020-04" db="EMBL/GenBank/DDBJ databases">
        <title>Plant Genome Project.</title>
        <authorList>
            <person name="Zhang R.-G."/>
        </authorList>
    </citation>
    <scope>NUCLEOTIDE SEQUENCE [LARGE SCALE GENOMIC DNA]</scope>
    <source>
        <strain evidence="3">YNK0</strain>
        <tissue evidence="3">Leaf</tissue>
    </source>
</reference>
<dbReference type="PANTHER" id="PTHR47926:SF437">
    <property type="entry name" value="PENTACOTRIPEPTIDE-REPEAT REGION OF PRORP DOMAIN-CONTAINING PROTEIN"/>
    <property type="match status" value="1"/>
</dbReference>
<dbReference type="GO" id="GO:0003723">
    <property type="term" value="F:RNA binding"/>
    <property type="evidence" value="ECO:0007669"/>
    <property type="project" value="InterPro"/>
</dbReference>
<gene>
    <name evidence="3" type="ORF">HHK36_001465</name>
</gene>
<dbReference type="AlphaFoldDB" id="A0A835DS20"/>
<keyword evidence="1" id="KW-0677">Repeat</keyword>
<sequence>MRERETASWNAMINGFAVNGCAKEALEVFLEMQNTRVKPNEVTMIGVLSACNHSGLVEEGRKWFKAMEGYGLIHRIEHYVYEGFVPTSMVQATFGPFTSQANVEVRKRKKSRHEYVGENTSTLNDNLKLVIEAICETSSYVDIPELVTEHEMKIKCSML</sequence>
<name>A0A835DS20_TETSI</name>
<dbReference type="OrthoDB" id="185373at2759"/>
<dbReference type="Proteomes" id="UP000655225">
    <property type="component" value="Unassembled WGS sequence"/>
</dbReference>
<dbReference type="InterPro" id="IPR011990">
    <property type="entry name" value="TPR-like_helical_dom_sf"/>
</dbReference>
<feature type="repeat" description="PPR" evidence="2">
    <location>
        <begin position="5"/>
        <end position="39"/>
    </location>
</feature>
<keyword evidence="4" id="KW-1185">Reference proteome</keyword>
<evidence type="ECO:0000313" key="4">
    <source>
        <dbReference type="Proteomes" id="UP000655225"/>
    </source>
</evidence>